<reference evidence="4" key="2">
    <citation type="submission" date="2025-08" db="UniProtKB">
        <authorList>
            <consortium name="RefSeq"/>
        </authorList>
    </citation>
    <scope>IDENTIFICATION</scope>
    <source>
        <tissue evidence="4">Leaf</tissue>
    </source>
</reference>
<protein>
    <submittedName>
        <fullName evidence="4">Uncharacterized protein LOC104244455 isoform X1</fullName>
    </submittedName>
</protein>
<dbReference type="Proteomes" id="UP000189701">
    <property type="component" value="Unplaced"/>
</dbReference>
<feature type="region of interest" description="Disordered" evidence="2">
    <location>
        <begin position="1"/>
        <end position="20"/>
    </location>
</feature>
<evidence type="ECO:0000256" key="1">
    <source>
        <dbReference type="SAM" id="Coils"/>
    </source>
</evidence>
<keyword evidence="1" id="KW-0175">Coiled coil</keyword>
<feature type="coiled-coil region" evidence="1">
    <location>
        <begin position="46"/>
        <end position="80"/>
    </location>
</feature>
<evidence type="ECO:0000313" key="4">
    <source>
        <dbReference type="RefSeq" id="XP_009798178.1"/>
    </source>
</evidence>
<evidence type="ECO:0000256" key="2">
    <source>
        <dbReference type="SAM" id="MobiDB-lite"/>
    </source>
</evidence>
<accession>A0A1U7Y4W7</accession>
<proteinExistence type="predicted"/>
<dbReference type="RefSeq" id="XP_009798178.1">
    <property type="nucleotide sequence ID" value="XM_009799876.1"/>
</dbReference>
<reference evidence="3" key="1">
    <citation type="journal article" date="2013" name="Genome Biol.">
        <title>Reference genomes and transcriptomes of Nicotiana sylvestris and Nicotiana tomentosiformis.</title>
        <authorList>
            <person name="Sierro N."/>
            <person name="Battey J.N."/>
            <person name="Ouadi S."/>
            <person name="Bovet L."/>
            <person name="Goepfert S."/>
            <person name="Bakaher N."/>
            <person name="Peitsch M.C."/>
            <person name="Ivanov N.V."/>
        </authorList>
    </citation>
    <scope>NUCLEOTIDE SEQUENCE [LARGE SCALE GENOMIC DNA]</scope>
</reference>
<feature type="compositionally biased region" description="Polar residues" evidence="2">
    <location>
        <begin position="1"/>
        <end position="16"/>
    </location>
</feature>
<dbReference type="AlphaFoldDB" id="A0A1U7Y4W7"/>
<gene>
    <name evidence="4" type="primary">LOC104244455</name>
</gene>
<keyword evidence="3" id="KW-1185">Reference proteome</keyword>
<dbReference type="eggNOG" id="ENOG502QT1D">
    <property type="taxonomic scope" value="Eukaryota"/>
</dbReference>
<evidence type="ECO:0000313" key="3">
    <source>
        <dbReference type="Proteomes" id="UP000189701"/>
    </source>
</evidence>
<organism evidence="3 4">
    <name type="scientific">Nicotiana sylvestris</name>
    <name type="common">Wood tobacco</name>
    <name type="synonym">South American tobacco</name>
    <dbReference type="NCBI Taxonomy" id="4096"/>
    <lineage>
        <taxon>Eukaryota</taxon>
        <taxon>Viridiplantae</taxon>
        <taxon>Streptophyta</taxon>
        <taxon>Embryophyta</taxon>
        <taxon>Tracheophyta</taxon>
        <taxon>Spermatophyta</taxon>
        <taxon>Magnoliopsida</taxon>
        <taxon>eudicotyledons</taxon>
        <taxon>Gunneridae</taxon>
        <taxon>Pentapetalae</taxon>
        <taxon>asterids</taxon>
        <taxon>lamiids</taxon>
        <taxon>Solanales</taxon>
        <taxon>Solanaceae</taxon>
        <taxon>Nicotianoideae</taxon>
        <taxon>Nicotianeae</taxon>
        <taxon>Nicotiana</taxon>
    </lineage>
</organism>
<sequence>MKATSKNNKSIPTSAGSREVASLKEKIKLLEQGQIKLKESALESSTNSFLENERDLQDKIEELDRRLEDLSQNAERLSEQESRKVAADVLPPGSTTCTGERYEFSFF</sequence>
<name>A0A1U7Y4W7_NICSY</name>